<feature type="compositionally biased region" description="Basic and acidic residues" evidence="1">
    <location>
        <begin position="117"/>
        <end position="128"/>
    </location>
</feature>
<protein>
    <submittedName>
        <fullName evidence="2">Uncharacterized protein</fullName>
    </submittedName>
</protein>
<keyword evidence="3" id="KW-1185">Reference proteome</keyword>
<evidence type="ECO:0000313" key="3">
    <source>
        <dbReference type="Proteomes" id="UP001281410"/>
    </source>
</evidence>
<evidence type="ECO:0000313" key="2">
    <source>
        <dbReference type="EMBL" id="KAK3193275.1"/>
    </source>
</evidence>
<gene>
    <name evidence="2" type="ORF">Dsin_024585</name>
</gene>
<sequence>MGLGPLGTSCSEPPNSLRIDFEDEVCMLLMSFGCNFIAVEEESKRNLLAVIERGILGGGLLADVPLERRKMHKREKRRRRECDLDKVSAAMQSTKIINHPPREHKGSISMNQHQAYLRREREEEASAN</sequence>
<dbReference type="AlphaFoldDB" id="A0AAE0DW14"/>
<accession>A0AAE0DW14</accession>
<dbReference type="Proteomes" id="UP001281410">
    <property type="component" value="Unassembled WGS sequence"/>
</dbReference>
<organism evidence="2 3">
    <name type="scientific">Dipteronia sinensis</name>
    <dbReference type="NCBI Taxonomy" id="43782"/>
    <lineage>
        <taxon>Eukaryota</taxon>
        <taxon>Viridiplantae</taxon>
        <taxon>Streptophyta</taxon>
        <taxon>Embryophyta</taxon>
        <taxon>Tracheophyta</taxon>
        <taxon>Spermatophyta</taxon>
        <taxon>Magnoliopsida</taxon>
        <taxon>eudicotyledons</taxon>
        <taxon>Gunneridae</taxon>
        <taxon>Pentapetalae</taxon>
        <taxon>rosids</taxon>
        <taxon>malvids</taxon>
        <taxon>Sapindales</taxon>
        <taxon>Sapindaceae</taxon>
        <taxon>Hippocastanoideae</taxon>
        <taxon>Acereae</taxon>
        <taxon>Dipteronia</taxon>
    </lineage>
</organism>
<comment type="caution">
    <text evidence="2">The sequence shown here is derived from an EMBL/GenBank/DDBJ whole genome shotgun (WGS) entry which is preliminary data.</text>
</comment>
<reference evidence="2" key="1">
    <citation type="journal article" date="2023" name="Plant J.">
        <title>Genome sequences and population genomics provide insights into the demographic history, inbreeding, and mutation load of two 'living fossil' tree species of Dipteronia.</title>
        <authorList>
            <person name="Feng Y."/>
            <person name="Comes H.P."/>
            <person name="Chen J."/>
            <person name="Zhu S."/>
            <person name="Lu R."/>
            <person name="Zhang X."/>
            <person name="Li P."/>
            <person name="Qiu J."/>
            <person name="Olsen K.M."/>
            <person name="Qiu Y."/>
        </authorList>
    </citation>
    <scope>NUCLEOTIDE SEQUENCE</scope>
    <source>
        <strain evidence="2">NBL</strain>
    </source>
</reference>
<evidence type="ECO:0000256" key="1">
    <source>
        <dbReference type="SAM" id="MobiDB-lite"/>
    </source>
</evidence>
<name>A0AAE0DW14_9ROSI</name>
<dbReference type="EMBL" id="JANJYJ010000008">
    <property type="protein sequence ID" value="KAK3193275.1"/>
    <property type="molecule type" value="Genomic_DNA"/>
</dbReference>
<proteinExistence type="predicted"/>
<feature type="region of interest" description="Disordered" evidence="1">
    <location>
        <begin position="90"/>
        <end position="128"/>
    </location>
</feature>